<dbReference type="EMBL" id="JAPCWZ010000004">
    <property type="protein sequence ID" value="KAK8867583.1"/>
    <property type="molecule type" value="Genomic_DNA"/>
</dbReference>
<dbReference type="PROSITE" id="PS51164">
    <property type="entry name" value="CBM1_2"/>
    <property type="match status" value="1"/>
</dbReference>
<comment type="subcellular location">
    <subcellularLocation>
        <location evidence="1 9">Secreted</location>
    </subcellularLocation>
</comment>
<dbReference type="InterPro" id="IPR050955">
    <property type="entry name" value="Plant_Biomass_Hydrol_Est"/>
</dbReference>
<dbReference type="Proteomes" id="UP001390339">
    <property type="component" value="Unassembled WGS sequence"/>
</dbReference>
<name>A0ABR2IRV8_9PEZI</name>
<feature type="domain" description="CBM1" evidence="11">
    <location>
        <begin position="336"/>
        <end position="372"/>
    </location>
</feature>
<evidence type="ECO:0000256" key="7">
    <source>
        <dbReference type="ARBA" id="ARBA00023277"/>
    </source>
</evidence>
<dbReference type="Pfam" id="PF10503">
    <property type="entry name" value="Esterase_PHB"/>
    <property type="match status" value="1"/>
</dbReference>
<dbReference type="SMART" id="SM00236">
    <property type="entry name" value="fCBD"/>
    <property type="match status" value="1"/>
</dbReference>
<evidence type="ECO:0000256" key="2">
    <source>
        <dbReference type="ARBA" id="ARBA00022487"/>
    </source>
</evidence>
<accession>A0ABR2IRV8</accession>
<evidence type="ECO:0000256" key="10">
    <source>
        <dbReference type="SAM" id="MobiDB-lite"/>
    </source>
</evidence>
<keyword evidence="3 9" id="KW-0964">Secreted</keyword>
<evidence type="ECO:0000256" key="3">
    <source>
        <dbReference type="ARBA" id="ARBA00022525"/>
    </source>
</evidence>
<dbReference type="Gene3D" id="3.40.50.1820">
    <property type="entry name" value="alpha/beta hydrolase"/>
    <property type="match status" value="1"/>
</dbReference>
<dbReference type="InterPro" id="IPR000254">
    <property type="entry name" value="CBD"/>
</dbReference>
<evidence type="ECO:0000256" key="4">
    <source>
        <dbReference type="ARBA" id="ARBA00022729"/>
    </source>
</evidence>
<keyword evidence="4 9" id="KW-0732">Signal</keyword>
<evidence type="ECO:0000256" key="1">
    <source>
        <dbReference type="ARBA" id="ARBA00004613"/>
    </source>
</evidence>
<dbReference type="SUPFAM" id="SSF53474">
    <property type="entry name" value="alpha/beta-Hydrolases"/>
    <property type="match status" value="2"/>
</dbReference>
<feature type="compositionally biased region" description="Low complexity" evidence="10">
    <location>
        <begin position="309"/>
        <end position="337"/>
    </location>
</feature>
<feature type="signal peptide" evidence="9">
    <location>
        <begin position="1"/>
        <end position="24"/>
    </location>
</feature>
<dbReference type="InterPro" id="IPR029058">
    <property type="entry name" value="AB_hydrolase_fold"/>
</dbReference>
<comment type="function">
    <text evidence="9">Esterase involved in the hydrolysis of xylan, a major structural heterogeneous polysaccharide found in plant biomass representing the second most abundant polysaccharide in the biosphere, after cellulose.</text>
</comment>
<comment type="similarity">
    <text evidence="9">Belongs to the carbohydrate esterase 1 (CE1) family.</text>
</comment>
<evidence type="ECO:0000256" key="6">
    <source>
        <dbReference type="ARBA" id="ARBA00023180"/>
    </source>
</evidence>
<dbReference type="PROSITE" id="PS00562">
    <property type="entry name" value="CBM1_1"/>
    <property type="match status" value="1"/>
</dbReference>
<dbReference type="EC" id="3.1.1.-" evidence="9"/>
<keyword evidence="7 9" id="KW-0119">Carbohydrate metabolism</keyword>
<comment type="caution">
    <text evidence="12">The sequence shown here is derived from an EMBL/GenBank/DDBJ whole genome shotgun (WGS) entry which is preliminary data.</text>
</comment>
<keyword evidence="6" id="KW-0325">Glycoprotein</keyword>
<dbReference type="NCBIfam" id="TIGR01840">
    <property type="entry name" value="esterase_phb"/>
    <property type="match status" value="1"/>
</dbReference>
<gene>
    <name evidence="12" type="ORF">PGQ11_006161</name>
</gene>
<feature type="chain" id="PRO_5044990983" description="Carboxylic ester hydrolase" evidence="9">
    <location>
        <begin position="25"/>
        <end position="372"/>
    </location>
</feature>
<keyword evidence="2 9" id="KW-0719">Serine esterase</keyword>
<sequence>MIMISTSTLQHGLAGLFVASLASAASLVQVTNFGANPSGIQMYIAAPASLPANPAIIVAMHPCGGSAQQYYNENKFGRELADKLGFIAIYPGTTKDFNCWDAATTASLTHNGGSDSQGIVNMVKYAIDKYGADPSKVYMTGSSSGAIMTNVLAGAYPDVFAAGAAFSGMPYGCLAGSPGSSPISSDPACANGQKIKSAAEWAAQVKAAYPGYTGKYPRMQLWHGTADFVIQYQDLVEEVKQWSAVHGVSFTRNVTNSPTNGYTQMIYGDGTEVVAYSGAGVGHYVPTNEQVVLDWFGITGGGSGGSPGGPTSTAGGPPRPTTSSPPVTTNPPSGGPTQTRYGQCGGSGYSGPTVCAAPYACSTANAWYAQCI</sequence>
<evidence type="ECO:0000259" key="11">
    <source>
        <dbReference type="PROSITE" id="PS51164"/>
    </source>
</evidence>
<evidence type="ECO:0000256" key="5">
    <source>
        <dbReference type="ARBA" id="ARBA00022801"/>
    </source>
</evidence>
<reference evidence="12 13" key="1">
    <citation type="journal article" date="2024" name="IMA Fungus">
        <title>Apiospora arundinis, a panoply of carbohydrate-active enzymes and secondary metabolites.</title>
        <authorList>
            <person name="Sorensen T."/>
            <person name="Petersen C."/>
            <person name="Muurmann A.T."/>
            <person name="Christiansen J.V."/>
            <person name="Brundto M.L."/>
            <person name="Overgaard C.K."/>
            <person name="Boysen A.T."/>
            <person name="Wollenberg R.D."/>
            <person name="Larsen T.O."/>
            <person name="Sorensen J.L."/>
            <person name="Nielsen K.L."/>
            <person name="Sondergaard T.E."/>
        </authorList>
    </citation>
    <scope>NUCLEOTIDE SEQUENCE [LARGE SCALE GENOMIC DNA]</scope>
    <source>
        <strain evidence="12 13">AAU 773</strain>
    </source>
</reference>
<evidence type="ECO:0000256" key="8">
    <source>
        <dbReference type="ARBA" id="ARBA00023326"/>
    </source>
</evidence>
<dbReference type="PANTHER" id="PTHR43037">
    <property type="entry name" value="UNNAMED PRODUCT-RELATED"/>
    <property type="match status" value="1"/>
</dbReference>
<proteinExistence type="inferred from homology"/>
<keyword evidence="13" id="KW-1185">Reference proteome</keyword>
<evidence type="ECO:0000313" key="13">
    <source>
        <dbReference type="Proteomes" id="UP001390339"/>
    </source>
</evidence>
<dbReference type="InterPro" id="IPR010126">
    <property type="entry name" value="Esterase_phb"/>
</dbReference>
<evidence type="ECO:0000256" key="9">
    <source>
        <dbReference type="RuleBase" id="RU367147"/>
    </source>
</evidence>
<organism evidence="12 13">
    <name type="scientific">Apiospora arundinis</name>
    <dbReference type="NCBI Taxonomy" id="335852"/>
    <lineage>
        <taxon>Eukaryota</taxon>
        <taxon>Fungi</taxon>
        <taxon>Dikarya</taxon>
        <taxon>Ascomycota</taxon>
        <taxon>Pezizomycotina</taxon>
        <taxon>Sordariomycetes</taxon>
        <taxon>Xylariomycetidae</taxon>
        <taxon>Amphisphaeriales</taxon>
        <taxon>Apiosporaceae</taxon>
        <taxon>Apiospora</taxon>
    </lineage>
</organism>
<evidence type="ECO:0000313" key="12">
    <source>
        <dbReference type="EMBL" id="KAK8867583.1"/>
    </source>
</evidence>
<dbReference type="PANTHER" id="PTHR43037:SF3">
    <property type="entry name" value="FERULOYL ESTERASE B"/>
    <property type="match status" value="1"/>
</dbReference>
<protein>
    <recommendedName>
        <fullName evidence="9">Carboxylic ester hydrolase</fullName>
        <ecNumber evidence="9">3.1.1.-</ecNumber>
    </recommendedName>
</protein>
<dbReference type="Pfam" id="PF00734">
    <property type="entry name" value="CBM_1"/>
    <property type="match status" value="1"/>
</dbReference>
<keyword evidence="5 9" id="KW-0378">Hydrolase</keyword>
<keyword evidence="8 9" id="KW-0624">Polysaccharide degradation</keyword>
<feature type="region of interest" description="Disordered" evidence="10">
    <location>
        <begin position="302"/>
        <end position="343"/>
    </location>
</feature>